<dbReference type="InterPro" id="IPR040008">
    <property type="entry name" value="Ribosomal_mL46"/>
</dbReference>
<proteinExistence type="predicted"/>
<feature type="region of interest" description="Disordered" evidence="1">
    <location>
        <begin position="303"/>
        <end position="332"/>
    </location>
</feature>
<evidence type="ECO:0000313" key="3">
    <source>
        <dbReference type="Proteomes" id="UP000324585"/>
    </source>
</evidence>
<dbReference type="OMA" id="EKWDLYA"/>
<dbReference type="Proteomes" id="UP000324585">
    <property type="component" value="Unassembled WGS sequence"/>
</dbReference>
<keyword evidence="3" id="KW-1185">Reference proteome</keyword>
<feature type="compositionally biased region" description="Basic and acidic residues" evidence="1">
    <location>
        <begin position="309"/>
        <end position="323"/>
    </location>
</feature>
<organism evidence="2 3">
    <name type="scientific">Porphyridium purpureum</name>
    <name type="common">Red alga</name>
    <name type="synonym">Porphyridium cruentum</name>
    <dbReference type="NCBI Taxonomy" id="35688"/>
    <lineage>
        <taxon>Eukaryota</taxon>
        <taxon>Rhodophyta</taxon>
        <taxon>Bangiophyceae</taxon>
        <taxon>Porphyridiales</taxon>
        <taxon>Porphyridiaceae</taxon>
        <taxon>Porphyridium</taxon>
    </lineage>
</organism>
<gene>
    <name evidence="2" type="ORF">FVE85_5392</name>
</gene>
<keyword evidence="2" id="KW-0687">Ribonucleoprotein</keyword>
<reference evidence="3" key="1">
    <citation type="journal article" date="2019" name="Nat. Commun.">
        <title>Expansion of phycobilisome linker gene families in mesophilic red algae.</title>
        <authorList>
            <person name="Lee J."/>
            <person name="Kim D."/>
            <person name="Bhattacharya D."/>
            <person name="Yoon H.S."/>
        </authorList>
    </citation>
    <scope>NUCLEOTIDE SEQUENCE [LARGE SCALE GENOMIC DNA]</scope>
    <source>
        <strain evidence="3">CCMP 1328</strain>
    </source>
</reference>
<dbReference type="CDD" id="cd04661">
    <property type="entry name" value="NUDIX_MRP_L46"/>
    <property type="match status" value="1"/>
</dbReference>
<dbReference type="Gene3D" id="3.90.79.10">
    <property type="entry name" value="Nucleoside Triphosphate Pyrophosphohydrolase"/>
    <property type="match status" value="1"/>
</dbReference>
<name>A0A5J4Z5A8_PORPP</name>
<dbReference type="InterPro" id="IPR033650">
    <property type="entry name" value="Ribosomal_mL46_NUDIX"/>
</dbReference>
<dbReference type="OrthoDB" id="414075at2759"/>
<dbReference type="PANTHER" id="PTHR13124">
    <property type="entry name" value="39S RIBOSOMAL PROTEIN L46, MITOCHONDRIAL PRECURSOR-RELATED"/>
    <property type="match status" value="1"/>
</dbReference>
<dbReference type="GO" id="GO:0003735">
    <property type="term" value="F:structural constituent of ribosome"/>
    <property type="evidence" value="ECO:0007669"/>
    <property type="project" value="InterPro"/>
</dbReference>
<evidence type="ECO:0000256" key="1">
    <source>
        <dbReference type="SAM" id="MobiDB-lite"/>
    </source>
</evidence>
<comment type="caution">
    <text evidence="2">The sequence shown here is derived from an EMBL/GenBank/DDBJ whole genome shotgun (WGS) entry which is preliminary data.</text>
</comment>
<protein>
    <submittedName>
        <fullName evidence="2">39S ribosomal protein L46, mitochondrial</fullName>
    </submittedName>
</protein>
<evidence type="ECO:0000313" key="2">
    <source>
        <dbReference type="EMBL" id="KAA8497807.1"/>
    </source>
</evidence>
<dbReference type="AlphaFoldDB" id="A0A5J4Z5A8"/>
<dbReference type="GO" id="GO:0005762">
    <property type="term" value="C:mitochondrial large ribosomal subunit"/>
    <property type="evidence" value="ECO:0007669"/>
    <property type="project" value="TreeGrafter"/>
</dbReference>
<keyword evidence="2" id="KW-0689">Ribosomal protein</keyword>
<accession>A0A5J4Z5A8</accession>
<dbReference type="PANTHER" id="PTHR13124:SF12">
    <property type="entry name" value="LARGE RIBOSOMAL SUBUNIT PROTEIN ML46"/>
    <property type="match status" value="1"/>
</dbReference>
<dbReference type="EMBL" id="VRMN01000001">
    <property type="protein sequence ID" value="KAA8497807.1"/>
    <property type="molecule type" value="Genomic_DNA"/>
</dbReference>
<sequence length="332" mass="38791">MNLSRKVSWPCRALSELSAKYMLVQKTRHGELAQVRGFTGKPRRFKSEELQWLFGSKRDTPEVVVPMKDRVVLGPSGFPWKFASAVIFERGPIILPQPKPIEELYEENKFQHFNRFAARRDERLQPVSEMERDSFKANQKRGELFVPAPRITEADKTNDLRSLHRKLDRTLYFVLKRTETSEFYQFPQRVTGDDEKLRDSAEKALKAVLGDQKVQTYYTTYRPHAHLEYSYSAEYQKKNQVHGVKIFFYPAELITGEVSKLRHGVDFLWLTAEELKEYISPQYYKAVEDVLVFDPDAQNLKPPTKVFRRYPEARRRPEARGPTEEQAAGPAQ</sequence>